<evidence type="ECO:0000313" key="4">
    <source>
        <dbReference type="Proteomes" id="UP001595377"/>
    </source>
</evidence>
<dbReference type="Gene3D" id="3.40.50.720">
    <property type="entry name" value="NAD(P)-binding Rossmann-like Domain"/>
    <property type="match status" value="1"/>
</dbReference>
<evidence type="ECO:0000256" key="2">
    <source>
        <dbReference type="ARBA" id="ARBA00023002"/>
    </source>
</evidence>
<evidence type="ECO:0000313" key="3">
    <source>
        <dbReference type="EMBL" id="MFC3073177.1"/>
    </source>
</evidence>
<keyword evidence="2 3" id="KW-0560">Oxidoreductase</keyword>
<protein>
    <submittedName>
        <fullName evidence="3">SDR family NAD(P)-dependent oxidoreductase</fullName>
        <ecNumber evidence="3">1.1.1.-</ecNumber>
    </submittedName>
</protein>
<dbReference type="GO" id="GO:0016491">
    <property type="term" value="F:oxidoreductase activity"/>
    <property type="evidence" value="ECO:0007669"/>
    <property type="project" value="UniProtKB-KW"/>
</dbReference>
<dbReference type="PROSITE" id="PS00061">
    <property type="entry name" value="ADH_SHORT"/>
    <property type="match status" value="1"/>
</dbReference>
<dbReference type="InterPro" id="IPR036291">
    <property type="entry name" value="NAD(P)-bd_dom_sf"/>
</dbReference>
<dbReference type="PRINTS" id="PR00081">
    <property type="entry name" value="GDHRDH"/>
</dbReference>
<gene>
    <name evidence="3" type="ORF">ACFOHH_08695</name>
</gene>
<dbReference type="SUPFAM" id="SSF51735">
    <property type="entry name" value="NAD(P)-binding Rossmann-fold domains"/>
    <property type="match status" value="1"/>
</dbReference>
<dbReference type="CDD" id="cd05233">
    <property type="entry name" value="SDR_c"/>
    <property type="match status" value="1"/>
</dbReference>
<comment type="similarity">
    <text evidence="1">Belongs to the short-chain dehydrogenases/reductases (SDR) family.</text>
</comment>
<dbReference type="PANTHER" id="PTHR42879:SF2">
    <property type="entry name" value="3-OXOACYL-[ACYL-CARRIER-PROTEIN] REDUCTASE FABG"/>
    <property type="match status" value="1"/>
</dbReference>
<dbReference type="EMBL" id="JBHRSP010000015">
    <property type="protein sequence ID" value="MFC3073177.1"/>
    <property type="molecule type" value="Genomic_DNA"/>
</dbReference>
<dbReference type="InterPro" id="IPR050259">
    <property type="entry name" value="SDR"/>
</dbReference>
<comment type="caution">
    <text evidence="3">The sequence shown here is derived from an EMBL/GenBank/DDBJ whole genome shotgun (WGS) entry which is preliminary data.</text>
</comment>
<reference evidence="4" key="1">
    <citation type="journal article" date="2019" name="Int. J. Syst. Evol. Microbiol.">
        <title>The Global Catalogue of Microorganisms (GCM) 10K type strain sequencing project: providing services to taxonomists for standard genome sequencing and annotation.</title>
        <authorList>
            <consortium name="The Broad Institute Genomics Platform"/>
            <consortium name="The Broad Institute Genome Sequencing Center for Infectious Disease"/>
            <person name="Wu L."/>
            <person name="Ma J."/>
        </authorList>
    </citation>
    <scope>NUCLEOTIDE SEQUENCE [LARGE SCALE GENOMIC DNA]</scope>
    <source>
        <strain evidence="4">KCTC 52677</strain>
    </source>
</reference>
<dbReference type="Pfam" id="PF13561">
    <property type="entry name" value="adh_short_C2"/>
    <property type="match status" value="1"/>
</dbReference>
<dbReference type="InterPro" id="IPR002347">
    <property type="entry name" value="SDR_fam"/>
</dbReference>
<accession>A0ABV7DFV1</accession>
<evidence type="ECO:0000256" key="1">
    <source>
        <dbReference type="ARBA" id="ARBA00006484"/>
    </source>
</evidence>
<dbReference type="EC" id="1.1.1.-" evidence="3"/>
<dbReference type="PANTHER" id="PTHR42879">
    <property type="entry name" value="3-OXOACYL-(ACYL-CARRIER-PROTEIN) REDUCTASE"/>
    <property type="match status" value="1"/>
</dbReference>
<dbReference type="PRINTS" id="PR00080">
    <property type="entry name" value="SDRFAMILY"/>
</dbReference>
<name>A0ABV7DFV1_9HYPH</name>
<dbReference type="Proteomes" id="UP001595377">
    <property type="component" value="Unassembled WGS sequence"/>
</dbReference>
<organism evidence="3 4">
    <name type="scientific">Shinella pollutisoli</name>
    <dbReference type="NCBI Taxonomy" id="2250594"/>
    <lineage>
        <taxon>Bacteria</taxon>
        <taxon>Pseudomonadati</taxon>
        <taxon>Pseudomonadota</taxon>
        <taxon>Alphaproteobacteria</taxon>
        <taxon>Hyphomicrobiales</taxon>
        <taxon>Rhizobiaceae</taxon>
        <taxon>Shinella</taxon>
    </lineage>
</organism>
<dbReference type="RefSeq" id="WP_257310999.1">
    <property type="nucleotide sequence ID" value="NZ_JANFDG010000001.1"/>
</dbReference>
<keyword evidence="4" id="KW-1185">Reference proteome</keyword>
<dbReference type="InterPro" id="IPR020904">
    <property type="entry name" value="Sc_DH/Rdtase_CS"/>
</dbReference>
<dbReference type="NCBIfam" id="NF005559">
    <property type="entry name" value="PRK07231.1"/>
    <property type="match status" value="1"/>
</dbReference>
<sequence>MVHEFAGRAAIVTGAASGIGLATASLLMERGMAVALFDRDKDALEERLAAFLQAGNTAIAVSGDAADPDDVRNLVRRTTGAFGRLDVAIANAGIDTVGLVHELSDEDWARGLAVNVTGVFLLAKHGIPRMIEAGGGSFIAVASAAGLKALAGNAAYAAAKHAVVGLVKTMAVDYAAYGLRSNAVCPGFVETEMVQRYLASAPRGERERRLSKIAAGRFARPDEVAAAIAHLASREASYVNGAALMVDGGAYAGYLPPAYRASP</sequence>
<proteinExistence type="inferred from homology"/>